<dbReference type="Proteomes" id="UP000239863">
    <property type="component" value="Unassembled WGS sequence"/>
</dbReference>
<keyword evidence="4" id="KW-0238">DNA-binding</keyword>
<dbReference type="EMBL" id="PTIS01000005">
    <property type="protein sequence ID" value="PPK48637.1"/>
    <property type="molecule type" value="Genomic_DNA"/>
</dbReference>
<name>A0A2S6FYJ7_9CLOT</name>
<protein>
    <recommendedName>
        <fullName evidence="1">Stage 0 sporulation protein A homolog</fullName>
    </recommendedName>
</protein>
<dbReference type="PANTHER" id="PTHR43214:SF40">
    <property type="entry name" value="TRANSCRIPTIONAL REGULATORY PROTEIN LNRK"/>
    <property type="match status" value="1"/>
</dbReference>
<dbReference type="InterPro" id="IPR001789">
    <property type="entry name" value="Sig_transdc_resp-reg_receiver"/>
</dbReference>
<feature type="modified residue" description="4-aspartylphosphate" evidence="7">
    <location>
        <position position="53"/>
    </location>
</feature>
<evidence type="ECO:0000313" key="11">
    <source>
        <dbReference type="Proteomes" id="UP000239863"/>
    </source>
</evidence>
<dbReference type="InterPro" id="IPR039420">
    <property type="entry name" value="WalR-like"/>
</dbReference>
<dbReference type="PANTHER" id="PTHR43214">
    <property type="entry name" value="TWO-COMPONENT RESPONSE REGULATOR"/>
    <property type="match status" value="1"/>
</dbReference>
<evidence type="ECO:0000256" key="2">
    <source>
        <dbReference type="ARBA" id="ARBA00022553"/>
    </source>
</evidence>
<dbReference type="CDD" id="cd17535">
    <property type="entry name" value="REC_NarL-like"/>
    <property type="match status" value="1"/>
</dbReference>
<dbReference type="PROSITE" id="PS50043">
    <property type="entry name" value="HTH_LUXR_2"/>
    <property type="match status" value="1"/>
</dbReference>
<dbReference type="CDD" id="cd06170">
    <property type="entry name" value="LuxR_C_like"/>
    <property type="match status" value="1"/>
</dbReference>
<dbReference type="InterPro" id="IPR058245">
    <property type="entry name" value="NreC/VraR/RcsB-like_REC"/>
</dbReference>
<dbReference type="AlphaFoldDB" id="A0A2S6FYJ7"/>
<dbReference type="InterPro" id="IPR000792">
    <property type="entry name" value="Tscrpt_reg_LuxR_C"/>
</dbReference>
<dbReference type="InterPro" id="IPR011006">
    <property type="entry name" value="CheY-like_superfamily"/>
</dbReference>
<dbReference type="SMART" id="SM00448">
    <property type="entry name" value="REC"/>
    <property type="match status" value="1"/>
</dbReference>
<reference evidence="10 11" key="1">
    <citation type="submission" date="2018-02" db="EMBL/GenBank/DDBJ databases">
        <title>Genomic Encyclopedia of Archaeal and Bacterial Type Strains, Phase II (KMG-II): from individual species to whole genera.</title>
        <authorList>
            <person name="Goeker M."/>
        </authorList>
    </citation>
    <scope>NUCLEOTIDE SEQUENCE [LARGE SCALE GENOMIC DNA]</scope>
    <source>
        <strain evidence="10 11">DSM 15099</strain>
    </source>
</reference>
<dbReference type="GO" id="GO:0003677">
    <property type="term" value="F:DNA binding"/>
    <property type="evidence" value="ECO:0007669"/>
    <property type="project" value="UniProtKB-KW"/>
</dbReference>
<keyword evidence="5" id="KW-0804">Transcription</keyword>
<feature type="domain" description="Response regulatory" evidence="9">
    <location>
        <begin position="2"/>
        <end position="118"/>
    </location>
</feature>
<dbReference type="RefSeq" id="WP_104409594.1">
    <property type="nucleotide sequence ID" value="NZ_PTIS01000005.1"/>
</dbReference>
<sequence>MDILIADDDSLIREGLKIILENEPGFQVVALAVNGQEAFHLCKEKKPNIVMMDIRMPIMDGVISTRLIKQSFKDIKIVMLTTFKDEEYIKEAIKNGADGYILKSQSSEAIIETIKIINKGNAVFEKDIMKSLSEMINKNSHKPHIKQRHLKEAELTEREIDILRLIGEGMSNKEIAIKLYLGEGTVRNYVTKLLEKLDLRDRTQLAIYYLNT</sequence>
<dbReference type="PRINTS" id="PR00038">
    <property type="entry name" value="HTHLUXR"/>
</dbReference>
<evidence type="ECO:0000256" key="3">
    <source>
        <dbReference type="ARBA" id="ARBA00023015"/>
    </source>
</evidence>
<dbReference type="PROSITE" id="PS50110">
    <property type="entry name" value="RESPONSE_REGULATORY"/>
    <property type="match status" value="1"/>
</dbReference>
<evidence type="ECO:0000256" key="6">
    <source>
        <dbReference type="ARBA" id="ARBA00024867"/>
    </source>
</evidence>
<dbReference type="SMART" id="SM00421">
    <property type="entry name" value="HTH_LUXR"/>
    <property type="match status" value="1"/>
</dbReference>
<dbReference type="Pfam" id="PF00072">
    <property type="entry name" value="Response_reg"/>
    <property type="match status" value="1"/>
</dbReference>
<dbReference type="Gene3D" id="3.40.50.2300">
    <property type="match status" value="1"/>
</dbReference>
<keyword evidence="2 7" id="KW-0597">Phosphoprotein</keyword>
<evidence type="ECO:0000256" key="1">
    <source>
        <dbReference type="ARBA" id="ARBA00018672"/>
    </source>
</evidence>
<dbReference type="OrthoDB" id="9779069at2"/>
<evidence type="ECO:0000259" key="8">
    <source>
        <dbReference type="PROSITE" id="PS50043"/>
    </source>
</evidence>
<evidence type="ECO:0000256" key="5">
    <source>
        <dbReference type="ARBA" id="ARBA00023163"/>
    </source>
</evidence>
<evidence type="ECO:0000256" key="7">
    <source>
        <dbReference type="PROSITE-ProRule" id="PRU00169"/>
    </source>
</evidence>
<keyword evidence="3" id="KW-0805">Transcription regulation</keyword>
<dbReference type="GO" id="GO:0006355">
    <property type="term" value="P:regulation of DNA-templated transcription"/>
    <property type="evidence" value="ECO:0007669"/>
    <property type="project" value="InterPro"/>
</dbReference>
<feature type="domain" description="HTH luxR-type" evidence="8">
    <location>
        <begin position="148"/>
        <end position="212"/>
    </location>
</feature>
<evidence type="ECO:0000313" key="10">
    <source>
        <dbReference type="EMBL" id="PPK48637.1"/>
    </source>
</evidence>
<evidence type="ECO:0000256" key="4">
    <source>
        <dbReference type="ARBA" id="ARBA00023125"/>
    </source>
</evidence>
<accession>A0A2S6FYJ7</accession>
<comment type="caution">
    <text evidence="10">The sequence shown here is derived from an EMBL/GenBank/DDBJ whole genome shotgun (WGS) entry which is preliminary data.</text>
</comment>
<comment type="function">
    <text evidence="6">May play the central regulatory role in sporulation. It may be an element of the effector pathway responsible for the activation of sporulation genes in response to nutritional stress. Spo0A may act in concert with spo0H (a sigma factor) to control the expression of some genes that are critical to the sporulation process.</text>
</comment>
<evidence type="ECO:0000259" key="9">
    <source>
        <dbReference type="PROSITE" id="PS50110"/>
    </source>
</evidence>
<proteinExistence type="predicted"/>
<gene>
    <name evidence="10" type="ORF">BD821_10515</name>
</gene>
<dbReference type="STRING" id="37659.GCA_000703125_01462"/>
<dbReference type="Pfam" id="PF00196">
    <property type="entry name" value="GerE"/>
    <property type="match status" value="1"/>
</dbReference>
<organism evidence="10 11">
    <name type="scientific">Clostridium algidicarnis DSM 15099</name>
    <dbReference type="NCBI Taxonomy" id="1121295"/>
    <lineage>
        <taxon>Bacteria</taxon>
        <taxon>Bacillati</taxon>
        <taxon>Bacillota</taxon>
        <taxon>Clostridia</taxon>
        <taxon>Eubacteriales</taxon>
        <taxon>Clostridiaceae</taxon>
        <taxon>Clostridium</taxon>
    </lineage>
</organism>
<dbReference type="GO" id="GO:0000160">
    <property type="term" value="P:phosphorelay signal transduction system"/>
    <property type="evidence" value="ECO:0007669"/>
    <property type="project" value="InterPro"/>
</dbReference>
<dbReference type="SUPFAM" id="SSF52172">
    <property type="entry name" value="CheY-like"/>
    <property type="match status" value="1"/>
</dbReference>